<reference evidence="2" key="1">
    <citation type="submission" date="2017-05" db="EMBL/GenBank/DDBJ databases">
        <authorList>
            <person name="Rodrigo-Torres L."/>
            <person name="Arahal R. D."/>
            <person name="Lucena T."/>
        </authorList>
    </citation>
    <scope>NUCLEOTIDE SEQUENCE [LARGE SCALE GENOMIC DNA]</scope>
    <source>
        <strain evidence="2">CECT 8868</strain>
    </source>
</reference>
<dbReference type="InterPro" id="IPR036465">
    <property type="entry name" value="vWFA_dom_sf"/>
</dbReference>
<evidence type="ECO:0000313" key="1">
    <source>
        <dbReference type="EMBL" id="SMX37578.1"/>
    </source>
</evidence>
<dbReference type="InterPro" id="IPR010607">
    <property type="entry name" value="DUF1194"/>
</dbReference>
<organism evidence="1 2">
    <name type="scientific">Octadecabacter ascidiaceicola</name>
    <dbReference type="NCBI Taxonomy" id="1655543"/>
    <lineage>
        <taxon>Bacteria</taxon>
        <taxon>Pseudomonadati</taxon>
        <taxon>Pseudomonadota</taxon>
        <taxon>Alphaproteobacteria</taxon>
        <taxon>Rhodobacterales</taxon>
        <taxon>Roseobacteraceae</taxon>
        <taxon>Octadecabacter</taxon>
    </lineage>
</organism>
<dbReference type="SUPFAM" id="SSF53300">
    <property type="entry name" value="vWA-like"/>
    <property type="match status" value="1"/>
</dbReference>
<gene>
    <name evidence="1" type="ORF">OCA8868_01495</name>
</gene>
<sequence length="219" mass="23713">MALVLALDVSSSVDAREDALQRDGLARALLAPQVQAAFFASPDPVALAIFEWSGRYNQSILQDWVLIETPASLASVSESITITPRSHDDYPTALGYSLVFAGTLLRRAPDCSLHTIDVSGDGLNNEGFEPRKAYNAFPFEDITVNGLVINVPETSAAREEPEELLKYYETEVIRGPSAFVVVANGFEDFARAMEVKLIRELGALILGENVVPLERGSGG</sequence>
<evidence type="ECO:0000313" key="2">
    <source>
        <dbReference type="Proteomes" id="UP000203464"/>
    </source>
</evidence>
<dbReference type="EMBL" id="FXYD01000002">
    <property type="protein sequence ID" value="SMX37578.1"/>
    <property type="molecule type" value="Genomic_DNA"/>
</dbReference>
<dbReference type="Pfam" id="PF06707">
    <property type="entry name" value="DUF1194"/>
    <property type="match status" value="1"/>
</dbReference>
<dbReference type="Proteomes" id="UP000203464">
    <property type="component" value="Unassembled WGS sequence"/>
</dbReference>
<accession>A0A238K3T2</accession>
<evidence type="ECO:0008006" key="3">
    <source>
        <dbReference type="Google" id="ProtNLM"/>
    </source>
</evidence>
<protein>
    <recommendedName>
        <fullName evidence="3">VWFA domain-containing protein</fullName>
    </recommendedName>
</protein>
<dbReference type="AlphaFoldDB" id="A0A238K3T2"/>
<proteinExistence type="predicted"/>
<name>A0A238K3T2_9RHOB</name>
<keyword evidence="2" id="KW-1185">Reference proteome</keyword>